<reference evidence="2" key="1">
    <citation type="submission" date="2019-02" db="EMBL/GenBank/DDBJ databases">
        <authorList>
            <person name="Gruber-Vodicka R. H."/>
            <person name="Seah K. B. B."/>
        </authorList>
    </citation>
    <scope>NUCLEOTIDE SEQUENCE</scope>
    <source>
        <strain evidence="2">BECK_S313</strain>
    </source>
</reference>
<name>A0A450X0A8_9GAMM</name>
<feature type="region of interest" description="Disordered" evidence="1">
    <location>
        <begin position="1"/>
        <end position="20"/>
    </location>
</feature>
<proteinExistence type="predicted"/>
<gene>
    <name evidence="2" type="ORF">BECKLPF1236B_GA0070989_13201</name>
</gene>
<evidence type="ECO:0000256" key="1">
    <source>
        <dbReference type="SAM" id="MobiDB-lite"/>
    </source>
</evidence>
<sequence length="77" mass="8893">MLLPLVTFPENPEQNDQKSENLKNVVFHRPFWFRIFRVGEPHDQLPTMPRAKGAMHRFVTGAHSRISSLNGMAPFYG</sequence>
<dbReference type="AlphaFoldDB" id="A0A450X0A8"/>
<evidence type="ECO:0000313" key="2">
    <source>
        <dbReference type="EMBL" id="VFK22673.1"/>
    </source>
</evidence>
<dbReference type="EMBL" id="CAADFK010000320">
    <property type="protein sequence ID" value="VFK22673.1"/>
    <property type="molecule type" value="Genomic_DNA"/>
</dbReference>
<protein>
    <submittedName>
        <fullName evidence="2">Uncharacterized protein</fullName>
    </submittedName>
</protein>
<organism evidence="2">
    <name type="scientific">Candidatus Kentrum sp. LPFa</name>
    <dbReference type="NCBI Taxonomy" id="2126335"/>
    <lineage>
        <taxon>Bacteria</taxon>
        <taxon>Pseudomonadati</taxon>
        <taxon>Pseudomonadota</taxon>
        <taxon>Gammaproteobacteria</taxon>
        <taxon>Candidatus Kentrum</taxon>
    </lineage>
</organism>
<accession>A0A450X0A8</accession>